<gene>
    <name evidence="2" type="ORF">VaNZ11_003783</name>
</gene>
<feature type="region of interest" description="Disordered" evidence="1">
    <location>
        <begin position="138"/>
        <end position="160"/>
    </location>
</feature>
<dbReference type="EMBL" id="BSDZ01000010">
    <property type="protein sequence ID" value="GLI61424.1"/>
    <property type="molecule type" value="Genomic_DNA"/>
</dbReference>
<feature type="region of interest" description="Disordered" evidence="1">
    <location>
        <begin position="76"/>
        <end position="100"/>
    </location>
</feature>
<accession>A0ABQ5RVG1</accession>
<evidence type="ECO:0000313" key="3">
    <source>
        <dbReference type="Proteomes" id="UP001165090"/>
    </source>
</evidence>
<reference evidence="2 3" key="1">
    <citation type="journal article" date="2023" name="IScience">
        <title>Expanded male sex-determining region conserved during the evolution of homothallism in the green alga Volvox.</title>
        <authorList>
            <person name="Yamamoto K."/>
            <person name="Matsuzaki R."/>
            <person name="Mahakham W."/>
            <person name="Heman W."/>
            <person name="Sekimoto H."/>
            <person name="Kawachi M."/>
            <person name="Minakuchi Y."/>
            <person name="Toyoda A."/>
            <person name="Nozaki H."/>
        </authorList>
    </citation>
    <scope>NUCLEOTIDE SEQUENCE [LARGE SCALE GENOMIC DNA]</scope>
    <source>
        <strain evidence="2 3">NIES-4468</strain>
    </source>
</reference>
<feature type="compositionally biased region" description="Basic and acidic residues" evidence="1">
    <location>
        <begin position="77"/>
        <end position="87"/>
    </location>
</feature>
<evidence type="ECO:0000313" key="2">
    <source>
        <dbReference type="EMBL" id="GLI61424.1"/>
    </source>
</evidence>
<comment type="caution">
    <text evidence="2">The sequence shown here is derived from an EMBL/GenBank/DDBJ whole genome shotgun (WGS) entry which is preliminary data.</text>
</comment>
<feature type="non-terminal residue" evidence="2">
    <location>
        <position position="1"/>
    </location>
</feature>
<evidence type="ECO:0000256" key="1">
    <source>
        <dbReference type="SAM" id="MobiDB-lite"/>
    </source>
</evidence>
<feature type="compositionally biased region" description="Gly residues" evidence="1">
    <location>
        <begin position="143"/>
        <end position="153"/>
    </location>
</feature>
<name>A0ABQ5RVG1_9CHLO</name>
<proteinExistence type="predicted"/>
<dbReference type="Proteomes" id="UP001165090">
    <property type="component" value="Unassembled WGS sequence"/>
</dbReference>
<keyword evidence="3" id="KW-1185">Reference proteome</keyword>
<sequence length="160" mass="17460">YEPRRSWKGHNVFNLSWNIIYSASSVGCMMLSTRQLSVTAYRDCCRSTPVPRRKNIIPTIRRSIYHILFEVMTSSGGEDHVDPESIPRMKFGSGDPHTQTSEDFQTTVAGCDELMAGEAPPNAMAELVNNVMSHKLNSHEARGTGGGGSGGSAGRTPDTQ</sequence>
<organism evidence="2 3">
    <name type="scientific">Volvox africanus</name>
    <dbReference type="NCBI Taxonomy" id="51714"/>
    <lineage>
        <taxon>Eukaryota</taxon>
        <taxon>Viridiplantae</taxon>
        <taxon>Chlorophyta</taxon>
        <taxon>core chlorophytes</taxon>
        <taxon>Chlorophyceae</taxon>
        <taxon>CS clade</taxon>
        <taxon>Chlamydomonadales</taxon>
        <taxon>Volvocaceae</taxon>
        <taxon>Volvox</taxon>
    </lineage>
</organism>
<protein>
    <submittedName>
        <fullName evidence="2">Uncharacterized protein</fullName>
    </submittedName>
</protein>